<dbReference type="GeneID" id="97553171"/>
<dbReference type="STRING" id="59843.A3958_06200"/>
<dbReference type="Proteomes" id="UP000076796">
    <property type="component" value="Unassembled WGS sequence"/>
</dbReference>
<keyword evidence="2" id="KW-0119">Carbohydrate metabolism</keyword>
<dbReference type="SUPFAM" id="SSF51055">
    <property type="entry name" value="Carbohydrate binding domain"/>
    <property type="match status" value="1"/>
</dbReference>
<dbReference type="Pfam" id="PF02839">
    <property type="entry name" value="CBM_5_12"/>
    <property type="match status" value="1"/>
</dbReference>
<dbReference type="SMART" id="SM00495">
    <property type="entry name" value="ChtBD3"/>
    <property type="match status" value="1"/>
</dbReference>
<evidence type="ECO:0000256" key="1">
    <source>
        <dbReference type="ARBA" id="ARBA00022801"/>
    </source>
</evidence>
<dbReference type="GO" id="GO:0005576">
    <property type="term" value="C:extracellular region"/>
    <property type="evidence" value="ECO:0007669"/>
    <property type="project" value="InterPro"/>
</dbReference>
<dbReference type="AlphaFoldDB" id="A0A163HLA1"/>
<gene>
    <name evidence="4" type="ORF">AWU65_06200</name>
</gene>
<dbReference type="InterPro" id="IPR003610">
    <property type="entry name" value="CBM5/12"/>
</dbReference>
<evidence type="ECO:0000259" key="3">
    <source>
        <dbReference type="SMART" id="SM00495"/>
    </source>
</evidence>
<dbReference type="CDD" id="cd12215">
    <property type="entry name" value="ChiC_BD"/>
    <property type="match status" value="1"/>
</dbReference>
<dbReference type="GO" id="GO:0004553">
    <property type="term" value="F:hydrolase activity, hydrolyzing O-glycosyl compounds"/>
    <property type="evidence" value="ECO:0007669"/>
    <property type="project" value="InterPro"/>
</dbReference>
<proteinExistence type="predicted"/>
<sequence length="121" mass="13698">MRAKEHTDHLCAPSFYISTQQPDYFLSGFNRLSQGRGQTIGEGNDIFVLIRRVENLFNVGFLCTFCFMEKSQDFNKATVAWNSSKAYIGGERVSYNGAVCEAKWWTKGETPGQAGVWKKVQ</sequence>
<dbReference type="Gene3D" id="2.10.10.20">
    <property type="entry name" value="Carbohydrate-binding module superfamily 5/12"/>
    <property type="match status" value="1"/>
</dbReference>
<dbReference type="InterPro" id="IPR036573">
    <property type="entry name" value="CBM_sf_5/12"/>
</dbReference>
<comment type="caution">
    <text evidence="4">The sequence shown here is derived from an EMBL/GenBank/DDBJ whole genome shotgun (WGS) entry which is preliminary data.</text>
</comment>
<dbReference type="GO" id="GO:0030246">
    <property type="term" value="F:carbohydrate binding"/>
    <property type="evidence" value="ECO:0007669"/>
    <property type="project" value="InterPro"/>
</dbReference>
<accession>A0A163HLA1</accession>
<feature type="domain" description="Chitin-binding type-3" evidence="3">
    <location>
        <begin position="78"/>
        <end position="120"/>
    </location>
</feature>
<protein>
    <recommendedName>
        <fullName evidence="3">Chitin-binding type-3 domain-containing protein</fullName>
    </recommendedName>
</protein>
<keyword evidence="5" id="KW-1185">Reference proteome</keyword>
<reference evidence="4" key="1">
    <citation type="journal article" date="2016" name="Genome Announc.">
        <title>Draft genomes of two strains of Paenibacillus glucanolyticus with capability to degrade lignocellulose.</title>
        <authorList>
            <person name="Mathews S.L."/>
            <person name="Pawlak J."/>
            <person name="Grunden A.M."/>
        </authorList>
    </citation>
    <scope>NUCLEOTIDE SEQUENCE [LARGE SCALE GENOMIC DNA]</scope>
    <source>
        <strain evidence="4">SLM1</strain>
    </source>
</reference>
<evidence type="ECO:0000313" key="5">
    <source>
        <dbReference type="Proteomes" id="UP000076796"/>
    </source>
</evidence>
<keyword evidence="2" id="KW-0624">Polysaccharide degradation</keyword>
<evidence type="ECO:0000256" key="2">
    <source>
        <dbReference type="ARBA" id="ARBA00023326"/>
    </source>
</evidence>
<organism evidence="4 5">
    <name type="scientific">Paenibacillus glucanolyticus</name>
    <dbReference type="NCBI Taxonomy" id="59843"/>
    <lineage>
        <taxon>Bacteria</taxon>
        <taxon>Bacillati</taxon>
        <taxon>Bacillota</taxon>
        <taxon>Bacilli</taxon>
        <taxon>Bacillales</taxon>
        <taxon>Paenibacillaceae</taxon>
        <taxon>Paenibacillus</taxon>
    </lineage>
</organism>
<dbReference type="EMBL" id="LWMH01000001">
    <property type="protein sequence ID" value="KZS45541.1"/>
    <property type="molecule type" value="Genomic_DNA"/>
</dbReference>
<keyword evidence="1" id="KW-0378">Hydrolase</keyword>
<name>A0A163HLA1_9BACL</name>
<evidence type="ECO:0000313" key="4">
    <source>
        <dbReference type="EMBL" id="KZS45541.1"/>
    </source>
</evidence>
<dbReference type="RefSeq" id="WP_063477830.1">
    <property type="nucleotide sequence ID" value="NZ_CP147845.1"/>
</dbReference>
<dbReference type="GO" id="GO:0000272">
    <property type="term" value="P:polysaccharide catabolic process"/>
    <property type="evidence" value="ECO:0007669"/>
    <property type="project" value="UniProtKB-KW"/>
</dbReference>